<dbReference type="Gene3D" id="3.30.470.20">
    <property type="entry name" value="ATP-grasp fold, B domain"/>
    <property type="match status" value="1"/>
</dbReference>
<dbReference type="AlphaFoldDB" id="A0A366HQ16"/>
<feature type="region of interest" description="Disordered" evidence="1">
    <location>
        <begin position="1"/>
        <end position="20"/>
    </location>
</feature>
<evidence type="ECO:0000256" key="1">
    <source>
        <dbReference type="SAM" id="MobiDB-lite"/>
    </source>
</evidence>
<evidence type="ECO:0000259" key="2">
    <source>
        <dbReference type="Pfam" id="PF14243"/>
    </source>
</evidence>
<protein>
    <submittedName>
        <fullName evidence="3">Uncharacterized protein DUF4343</fullName>
    </submittedName>
</protein>
<organism evidence="3 4">
    <name type="scientific">Roseimicrobium gellanilyticum</name>
    <dbReference type="NCBI Taxonomy" id="748857"/>
    <lineage>
        <taxon>Bacteria</taxon>
        <taxon>Pseudomonadati</taxon>
        <taxon>Verrucomicrobiota</taxon>
        <taxon>Verrucomicrobiia</taxon>
        <taxon>Verrucomicrobiales</taxon>
        <taxon>Verrucomicrobiaceae</taxon>
        <taxon>Roseimicrobium</taxon>
    </lineage>
</organism>
<proteinExistence type="predicted"/>
<dbReference type="Gene3D" id="3.30.1490.20">
    <property type="entry name" value="ATP-grasp fold, A domain"/>
    <property type="match status" value="1"/>
</dbReference>
<feature type="domain" description="ATP-grasp" evidence="2">
    <location>
        <begin position="154"/>
        <end position="289"/>
    </location>
</feature>
<feature type="compositionally biased region" description="Low complexity" evidence="1">
    <location>
        <begin position="1"/>
        <end position="18"/>
    </location>
</feature>
<dbReference type="EMBL" id="QNRR01000004">
    <property type="protein sequence ID" value="RBP44560.1"/>
    <property type="molecule type" value="Genomic_DNA"/>
</dbReference>
<reference evidence="3 4" key="1">
    <citation type="submission" date="2018-06" db="EMBL/GenBank/DDBJ databases">
        <title>Genomic Encyclopedia of Type Strains, Phase IV (KMG-IV): sequencing the most valuable type-strain genomes for metagenomic binning, comparative biology and taxonomic classification.</title>
        <authorList>
            <person name="Goeker M."/>
        </authorList>
    </citation>
    <scope>NUCLEOTIDE SEQUENCE [LARGE SCALE GENOMIC DNA]</scope>
    <source>
        <strain evidence="3 4">DSM 25532</strain>
    </source>
</reference>
<dbReference type="Proteomes" id="UP000253426">
    <property type="component" value="Unassembled WGS sequence"/>
</dbReference>
<gene>
    <name evidence="3" type="ORF">DES53_104381</name>
</gene>
<comment type="caution">
    <text evidence="3">The sequence shown here is derived from an EMBL/GenBank/DDBJ whole genome shotgun (WGS) entry which is preliminary data.</text>
</comment>
<dbReference type="InterPro" id="IPR025643">
    <property type="entry name" value="R2K_3"/>
</dbReference>
<sequence>MLVLSEASPQLPPSASASDIQRSTEAAQLAGCKVYHIPQDLPEGVSAEDALWHIPMQEQKTAAIWIGYIPLPSHYEAIHAAALAKNIRIINAPAEFRRAEEFDRFYPRLAEITARSAVADSIETCEAAAVQIGYPVFVKGTIQSLKSKGVDACVAHDAAQLRDIAGRILQSYRRSLGKVIVRELVSLRHSRTGPGGFPLGREYRVFVLQGEVVGLGYYWEGDDELAALHEDETRLISSLACEAARRVDVPYLTVDIGQRDNGDWLVIEVGDAQFSGLSQVSIHALWHRLAFSLSSGEALA</sequence>
<dbReference type="GO" id="GO:0005524">
    <property type="term" value="F:ATP binding"/>
    <property type="evidence" value="ECO:0007669"/>
    <property type="project" value="InterPro"/>
</dbReference>
<dbReference type="RefSeq" id="WP_113958951.1">
    <property type="nucleotide sequence ID" value="NZ_QNRR01000004.1"/>
</dbReference>
<accession>A0A366HQ16</accession>
<dbReference type="InterPro" id="IPR013815">
    <property type="entry name" value="ATP_grasp_subdomain_1"/>
</dbReference>
<evidence type="ECO:0000313" key="3">
    <source>
        <dbReference type="EMBL" id="RBP44560.1"/>
    </source>
</evidence>
<evidence type="ECO:0000313" key="4">
    <source>
        <dbReference type="Proteomes" id="UP000253426"/>
    </source>
</evidence>
<name>A0A366HQ16_9BACT</name>
<dbReference type="OrthoDB" id="190056at2"/>
<dbReference type="SUPFAM" id="SSF56059">
    <property type="entry name" value="Glutathione synthetase ATP-binding domain-like"/>
    <property type="match status" value="1"/>
</dbReference>
<keyword evidence="4" id="KW-1185">Reference proteome</keyword>
<dbReference type="Pfam" id="PF14243">
    <property type="entry name" value="R2K_3"/>
    <property type="match status" value="1"/>
</dbReference>